<organism evidence="5 8">
    <name type="scientific">Hydrogenophaga crassostreae</name>
    <dbReference type="NCBI Taxonomy" id="1763535"/>
    <lineage>
        <taxon>Bacteria</taxon>
        <taxon>Pseudomonadati</taxon>
        <taxon>Pseudomonadota</taxon>
        <taxon>Betaproteobacteria</taxon>
        <taxon>Burkholderiales</taxon>
        <taxon>Comamonadaceae</taxon>
        <taxon>Hydrogenophaga</taxon>
    </lineage>
</organism>
<evidence type="ECO:0000256" key="3">
    <source>
        <dbReference type="SAM" id="SignalP"/>
    </source>
</evidence>
<feature type="domain" description="Photosynthesis system II assembly factor Ycf48/Hcf136-like" evidence="4">
    <location>
        <begin position="57"/>
        <end position="116"/>
    </location>
</feature>
<keyword evidence="3" id="KW-0732">Signal</keyword>
<dbReference type="KEGG" id="hyl:LPB072_03480"/>
<feature type="signal peptide" evidence="3">
    <location>
        <begin position="1"/>
        <end position="22"/>
    </location>
</feature>
<evidence type="ECO:0000256" key="1">
    <source>
        <dbReference type="ARBA" id="ARBA00022531"/>
    </source>
</evidence>
<evidence type="ECO:0000313" key="7">
    <source>
        <dbReference type="Proteomes" id="UP000185657"/>
    </source>
</evidence>
<keyword evidence="7" id="KW-1185">Reference proteome</keyword>
<reference evidence="6 7" key="1">
    <citation type="submission" date="2016-02" db="EMBL/GenBank/DDBJ databases">
        <title>Draft genome sequence of Hydrogenophaga sp. LPB0072.</title>
        <authorList>
            <person name="Shin S.-K."/>
            <person name="Yi H."/>
        </authorList>
    </citation>
    <scope>NUCLEOTIDE SEQUENCE [LARGE SCALE GENOMIC DNA]</scope>
    <source>
        <strain evidence="6 7">LPB0072</strain>
    </source>
</reference>
<dbReference type="STRING" id="1763535.LPB072_03480"/>
<dbReference type="EMBL" id="CP017476">
    <property type="protein sequence ID" value="AOW15339.1"/>
    <property type="molecule type" value="Genomic_DNA"/>
</dbReference>
<evidence type="ECO:0000313" key="8">
    <source>
        <dbReference type="Proteomes" id="UP000185680"/>
    </source>
</evidence>
<sequence>MKSLLPIAVAAAMWSSPLASFAASVGNALQRPAVQVSHPERAVLMAAARAGQRIVAVGERGIIMLSDDGGAKWRQSKVPTSVSLTAVQFVDDRQGWAVGHGGVVLASADGGESWSMQMDGKQVAALMLKAAQASGDARAQAEAERLEADGPDKPFLDLNFVDAQHGMVMGAYGMALSTQDGGKTWMPIGDRLDNPGGMHLYSVKAQGSSIVIAGEQGLALLSVDAGASFRRLKVPYEGTFFRAAWLGERSLLLAGLRGQLWRSDDMGEVWTQVTSPAPVSFSASASAGQNSLWLANQAGGLFEFKAGQLSPVRQVALPPTAGLLALDKNRLLALTVRGAVIVPLSGDRK</sequence>
<dbReference type="GO" id="GO:0015979">
    <property type="term" value="P:photosynthesis"/>
    <property type="evidence" value="ECO:0007669"/>
    <property type="project" value="UniProtKB-KW"/>
</dbReference>
<reference evidence="5 8" key="2">
    <citation type="submission" date="2016-10" db="EMBL/GenBank/DDBJ databases">
        <title>Hydorgenophaga sp. LPB0072 isolated from gastropod.</title>
        <authorList>
            <person name="Kim E."/>
            <person name="Yi H."/>
        </authorList>
    </citation>
    <scope>NUCLEOTIDE SEQUENCE [LARGE SCALE GENOMIC DNA]</scope>
    <source>
        <strain evidence="5 8">LPB0072</strain>
    </source>
</reference>
<dbReference type="PANTHER" id="PTHR47199">
    <property type="entry name" value="PHOTOSYSTEM II STABILITY/ASSEMBLY FACTOR HCF136, CHLOROPLASTIC"/>
    <property type="match status" value="1"/>
</dbReference>
<feature type="domain" description="Photosynthesis system II assembly factor Ycf48/Hcf136-like" evidence="4">
    <location>
        <begin position="153"/>
        <end position="273"/>
    </location>
</feature>
<evidence type="ECO:0000313" key="6">
    <source>
        <dbReference type="EMBL" id="OAD41296.1"/>
    </source>
</evidence>
<name>A0A163CCX9_9BURK</name>
<dbReference type="SUPFAM" id="SSF110296">
    <property type="entry name" value="Oligoxyloglucan reducing end-specific cellobiohydrolase"/>
    <property type="match status" value="1"/>
</dbReference>
<dbReference type="Proteomes" id="UP000185680">
    <property type="component" value="Chromosome"/>
</dbReference>
<gene>
    <name evidence="5" type="ORF">LPB072_03480</name>
    <name evidence="6" type="ORF">LPB72_13720</name>
</gene>
<dbReference type="Proteomes" id="UP000185657">
    <property type="component" value="Unassembled WGS sequence"/>
</dbReference>
<dbReference type="GO" id="GO:0009523">
    <property type="term" value="C:photosystem II"/>
    <property type="evidence" value="ECO:0007669"/>
    <property type="project" value="UniProtKB-KW"/>
</dbReference>
<evidence type="ECO:0000313" key="5">
    <source>
        <dbReference type="EMBL" id="AOW15339.1"/>
    </source>
</evidence>
<dbReference type="InterPro" id="IPR028203">
    <property type="entry name" value="PSII_CF48-like_dom"/>
</dbReference>
<accession>A0A163CCX9</accession>
<dbReference type="OrthoDB" id="9767885at2"/>
<dbReference type="PANTHER" id="PTHR47199:SF2">
    <property type="entry name" value="PHOTOSYSTEM II STABILITY_ASSEMBLY FACTOR HCF136, CHLOROPLASTIC"/>
    <property type="match status" value="1"/>
</dbReference>
<dbReference type="InterPro" id="IPR015943">
    <property type="entry name" value="WD40/YVTN_repeat-like_dom_sf"/>
</dbReference>
<evidence type="ECO:0000256" key="2">
    <source>
        <dbReference type="ARBA" id="ARBA00023276"/>
    </source>
</evidence>
<dbReference type="AlphaFoldDB" id="A0A163CCX9"/>
<keyword evidence="1" id="KW-0602">Photosynthesis</keyword>
<evidence type="ECO:0000259" key="4">
    <source>
        <dbReference type="Pfam" id="PF14870"/>
    </source>
</evidence>
<proteinExistence type="predicted"/>
<keyword evidence="2" id="KW-0604">Photosystem II</keyword>
<dbReference type="Pfam" id="PF14870">
    <property type="entry name" value="PSII_BNR"/>
    <property type="match status" value="2"/>
</dbReference>
<dbReference type="EMBL" id="LVWD01000026">
    <property type="protein sequence ID" value="OAD41296.1"/>
    <property type="molecule type" value="Genomic_DNA"/>
</dbReference>
<feature type="chain" id="PRO_5044549458" description="Photosynthesis system II assembly factor Ycf48/Hcf136-like domain-containing protein" evidence="3">
    <location>
        <begin position="23"/>
        <end position="349"/>
    </location>
</feature>
<dbReference type="Gene3D" id="2.130.10.10">
    <property type="entry name" value="YVTN repeat-like/Quinoprotein amine dehydrogenase"/>
    <property type="match status" value="2"/>
</dbReference>
<protein>
    <recommendedName>
        <fullName evidence="4">Photosynthesis system II assembly factor Ycf48/Hcf136-like domain-containing protein</fullName>
    </recommendedName>
</protein>